<dbReference type="GO" id="GO:0003677">
    <property type="term" value="F:DNA binding"/>
    <property type="evidence" value="ECO:0007669"/>
    <property type="project" value="UniProtKB-KW"/>
</dbReference>
<dbReference type="AlphaFoldDB" id="A0A6J5YH52"/>
<evidence type="ECO:0000313" key="5">
    <source>
        <dbReference type="EMBL" id="CAB4323781.1"/>
    </source>
</evidence>
<organism evidence="5">
    <name type="scientific">freshwater metagenome</name>
    <dbReference type="NCBI Taxonomy" id="449393"/>
    <lineage>
        <taxon>unclassified sequences</taxon>
        <taxon>metagenomes</taxon>
        <taxon>ecological metagenomes</taxon>
    </lineage>
</organism>
<dbReference type="InterPro" id="IPR036388">
    <property type="entry name" value="WH-like_DNA-bd_sf"/>
</dbReference>
<evidence type="ECO:0000256" key="3">
    <source>
        <dbReference type="ARBA" id="ARBA00023163"/>
    </source>
</evidence>
<name>A0A6J5YH52_9ZZZZ</name>
<dbReference type="InterPro" id="IPR000524">
    <property type="entry name" value="Tscrpt_reg_HTH_GntR"/>
</dbReference>
<reference evidence="5" key="1">
    <citation type="submission" date="2020-05" db="EMBL/GenBank/DDBJ databases">
        <authorList>
            <person name="Chiriac C."/>
            <person name="Salcher M."/>
            <person name="Ghai R."/>
            <person name="Kavagutti S V."/>
        </authorList>
    </citation>
    <scope>NUCLEOTIDE SEQUENCE</scope>
</reference>
<sequence length="215" mass="23883">MFDEQQPATRSEWADQQLRRAILRGDFAPGEVLKISALEKQLNVSATPLREALRNLATDGLVELHSHGSARVASVDTAEAVELYEIRLLLEPTALERSVAKGDAEYRSRVEQAWNAFSGANERSYALHAAFHRELLSACDSAWLLRVALQLADRAGLLMAHGRVTFEPDFDVIASHEPLLRLVMAGDAPGAADELRRHLQNTLELFQVLALQQHD</sequence>
<dbReference type="Pfam" id="PF00392">
    <property type="entry name" value="GntR"/>
    <property type="match status" value="1"/>
</dbReference>
<evidence type="ECO:0000256" key="1">
    <source>
        <dbReference type="ARBA" id="ARBA00023015"/>
    </source>
</evidence>
<dbReference type="SUPFAM" id="SSF46785">
    <property type="entry name" value="Winged helix' DNA-binding domain"/>
    <property type="match status" value="1"/>
</dbReference>
<evidence type="ECO:0000259" key="4">
    <source>
        <dbReference type="PROSITE" id="PS50949"/>
    </source>
</evidence>
<dbReference type="SMART" id="SM00895">
    <property type="entry name" value="FCD"/>
    <property type="match status" value="1"/>
</dbReference>
<dbReference type="GO" id="GO:0003700">
    <property type="term" value="F:DNA-binding transcription factor activity"/>
    <property type="evidence" value="ECO:0007669"/>
    <property type="project" value="InterPro"/>
</dbReference>
<dbReference type="Pfam" id="PF07729">
    <property type="entry name" value="FCD"/>
    <property type="match status" value="1"/>
</dbReference>
<dbReference type="SUPFAM" id="SSF48008">
    <property type="entry name" value="GntR ligand-binding domain-like"/>
    <property type="match status" value="1"/>
</dbReference>
<dbReference type="PANTHER" id="PTHR43537">
    <property type="entry name" value="TRANSCRIPTIONAL REGULATOR, GNTR FAMILY"/>
    <property type="match status" value="1"/>
</dbReference>
<protein>
    <submittedName>
        <fullName evidence="5">Unannotated protein</fullName>
    </submittedName>
</protein>
<accession>A0A6J5YH52</accession>
<dbReference type="PROSITE" id="PS50949">
    <property type="entry name" value="HTH_GNTR"/>
    <property type="match status" value="1"/>
</dbReference>
<keyword evidence="1" id="KW-0805">Transcription regulation</keyword>
<dbReference type="InterPro" id="IPR008920">
    <property type="entry name" value="TF_FadR/GntR_C"/>
</dbReference>
<dbReference type="InterPro" id="IPR036390">
    <property type="entry name" value="WH_DNA-bd_sf"/>
</dbReference>
<dbReference type="Gene3D" id="1.10.10.10">
    <property type="entry name" value="Winged helix-like DNA-binding domain superfamily/Winged helix DNA-binding domain"/>
    <property type="match status" value="1"/>
</dbReference>
<dbReference type="EMBL" id="CAEMXZ010000071">
    <property type="protein sequence ID" value="CAB4323781.1"/>
    <property type="molecule type" value="Genomic_DNA"/>
</dbReference>
<dbReference type="PANTHER" id="PTHR43537:SF24">
    <property type="entry name" value="GLUCONATE OPERON TRANSCRIPTIONAL REPRESSOR"/>
    <property type="match status" value="1"/>
</dbReference>
<gene>
    <name evidence="5" type="ORF">UFOPK1392_01541</name>
</gene>
<keyword evidence="2" id="KW-0238">DNA-binding</keyword>
<feature type="domain" description="HTH gntR-type" evidence="4">
    <location>
        <begin position="8"/>
        <end position="75"/>
    </location>
</feature>
<dbReference type="SMART" id="SM00345">
    <property type="entry name" value="HTH_GNTR"/>
    <property type="match status" value="1"/>
</dbReference>
<dbReference type="Gene3D" id="1.20.120.530">
    <property type="entry name" value="GntR ligand-binding domain-like"/>
    <property type="match status" value="1"/>
</dbReference>
<dbReference type="InterPro" id="IPR011711">
    <property type="entry name" value="GntR_C"/>
</dbReference>
<keyword evidence="3" id="KW-0804">Transcription</keyword>
<evidence type="ECO:0000256" key="2">
    <source>
        <dbReference type="ARBA" id="ARBA00023125"/>
    </source>
</evidence>
<proteinExistence type="predicted"/>